<protein>
    <submittedName>
        <fullName evidence="1">Uncharacterized protein</fullName>
    </submittedName>
</protein>
<dbReference type="RefSeq" id="WP_353541116.1">
    <property type="nucleotide sequence ID" value="NZ_BAABRN010000006.1"/>
</dbReference>
<name>A0ABP9VBS7_9DEIO</name>
<dbReference type="Proteomes" id="UP001458946">
    <property type="component" value="Unassembled WGS sequence"/>
</dbReference>
<gene>
    <name evidence="1" type="ORF">Dxin01_00873</name>
</gene>
<dbReference type="SUPFAM" id="SSF56349">
    <property type="entry name" value="DNA breaking-rejoining enzymes"/>
    <property type="match status" value="1"/>
</dbReference>
<evidence type="ECO:0000313" key="1">
    <source>
        <dbReference type="EMBL" id="GAA5501142.1"/>
    </source>
</evidence>
<accession>A0ABP9VBS7</accession>
<dbReference type="InterPro" id="IPR011010">
    <property type="entry name" value="DNA_brk_join_enz"/>
</dbReference>
<dbReference type="EMBL" id="BAABRN010000006">
    <property type="protein sequence ID" value="GAA5501142.1"/>
    <property type="molecule type" value="Genomic_DNA"/>
</dbReference>
<evidence type="ECO:0000313" key="2">
    <source>
        <dbReference type="Proteomes" id="UP001458946"/>
    </source>
</evidence>
<comment type="caution">
    <text evidence="1">The sequence shown here is derived from an EMBL/GenBank/DDBJ whole genome shotgun (WGS) entry which is preliminary data.</text>
</comment>
<sequence length="294" mass="33076">MAEAPQKVSDLIAQRIVRLLAHPQLSAAEQLDELLALLDLPGNPVQVRSNLRNVFEDAQTDGINLLHPPADFQRWLQKPLGRLGDQLGQAKDNTVNARASTLANFYLALERLELVRYDPLRHLPRPQREQAQDPLPSRAMLERLHRSARKDSLLYAALLLIDELAFTLADLTRLQWSDINLTDKKLIRQTESVIPAKSLSALRALAGEQGLYQEMPKLQVFPPATELRHKLWKQCGVAELPFLAPSKLRRAGLRDHGHLNAAQAGYLDARAFEQAVQLARSLEVLTKEDDQEEA</sequence>
<reference evidence="1 2" key="1">
    <citation type="submission" date="2024-02" db="EMBL/GenBank/DDBJ databases">
        <title>Deinococcus xinjiangensis NBRC 107630.</title>
        <authorList>
            <person name="Ichikawa N."/>
            <person name="Katano-Makiyama Y."/>
            <person name="Hidaka K."/>
        </authorList>
    </citation>
    <scope>NUCLEOTIDE SEQUENCE [LARGE SCALE GENOMIC DNA]</scope>
    <source>
        <strain evidence="1 2">NBRC 107630</strain>
    </source>
</reference>
<keyword evidence="2" id="KW-1185">Reference proteome</keyword>
<organism evidence="1 2">
    <name type="scientific">Deinococcus xinjiangensis</name>
    <dbReference type="NCBI Taxonomy" id="457454"/>
    <lineage>
        <taxon>Bacteria</taxon>
        <taxon>Thermotogati</taxon>
        <taxon>Deinococcota</taxon>
        <taxon>Deinococci</taxon>
        <taxon>Deinococcales</taxon>
        <taxon>Deinococcaceae</taxon>
        <taxon>Deinococcus</taxon>
    </lineage>
</organism>
<proteinExistence type="predicted"/>